<dbReference type="STRING" id="94624.Bpet4628"/>
<evidence type="ECO:0008006" key="3">
    <source>
        <dbReference type="Google" id="ProtNLM"/>
    </source>
</evidence>
<gene>
    <name evidence="1" type="ordered locus">Bpet4628</name>
</gene>
<sequence length="248" mass="28443">MNQPIFERTQKGNPHHITINQHIHSKHCIKQFCGKDGLVDVREMATDKVTRAKPEAKVFCTKRAWDDVTEKSRMAGFERAYFNVLTNPSTFESRNHEAISAYYLLWHFRFLAATADRTPLTINGVVPERELDINSRELLESRGIIYMNEDATMSTRFIYGARFYLFHDREMERLRGTRWGLVHCRAGELLCADNHGGHLYMPISPTAAFLGGYQDGTLTLDDVQACNRLSVATADNWLFARDLQVCPL</sequence>
<dbReference type="Proteomes" id="UP000001225">
    <property type="component" value="Chromosome"/>
</dbReference>
<keyword evidence="2" id="KW-1185">Reference proteome</keyword>
<reference evidence="1 2" key="1">
    <citation type="journal article" date="2008" name="BMC Genomics">
        <title>The missing link: Bordetella petrii is endowed with both the metabolic versatility of environmental bacteria and virulence traits of pathogenic Bordetellae.</title>
        <authorList>
            <person name="Gross R."/>
            <person name="Guzman C.A."/>
            <person name="Sebaihia M."/>
            <person name="Martins Dos Santos V.A."/>
            <person name="Pieper D.H."/>
            <person name="Koebnik R."/>
            <person name="Lechner M."/>
            <person name="Bartels D."/>
            <person name="Buhrmester J."/>
            <person name="Choudhuri J.V."/>
            <person name="Ebensen T."/>
            <person name="Gaigalat L."/>
            <person name="Herrmann S."/>
            <person name="Khachane A.N."/>
            <person name="Larisch C."/>
            <person name="Link S."/>
            <person name="Linke B."/>
            <person name="Meyer F."/>
            <person name="Mormann S."/>
            <person name="Nakunst D."/>
            <person name="Rueckert C."/>
            <person name="Schneiker-Bekel S."/>
            <person name="Schulze K."/>
            <person name="Vorhoelter F.J."/>
            <person name="Yevsa T."/>
            <person name="Engle J.T."/>
            <person name="Goldman W.E."/>
            <person name="Puehler A."/>
            <person name="Goebel U.B."/>
            <person name="Goesmann A."/>
            <person name="Bloecker H."/>
            <person name="Kaiser O."/>
            <person name="Martinez-Arias R."/>
        </authorList>
    </citation>
    <scope>NUCLEOTIDE SEQUENCE [LARGE SCALE GENOMIC DNA]</scope>
    <source>
        <strain evidence="2">ATCC BAA-461 / DSM 12804 / CCUG 43448 / CIP 107267 / Se-1111R</strain>
    </source>
</reference>
<dbReference type="EMBL" id="AM902716">
    <property type="protein sequence ID" value="CAP44979.1"/>
    <property type="molecule type" value="Genomic_DNA"/>
</dbReference>
<name>A9IF70_BORPD</name>
<dbReference type="AlphaFoldDB" id="A9IF70"/>
<proteinExistence type="predicted"/>
<dbReference type="KEGG" id="bpt:Bpet4628"/>
<dbReference type="eggNOG" id="ENOG5033J09">
    <property type="taxonomic scope" value="Bacteria"/>
</dbReference>
<evidence type="ECO:0000313" key="1">
    <source>
        <dbReference type="EMBL" id="CAP44979.1"/>
    </source>
</evidence>
<accession>A9IF70</accession>
<protein>
    <recommendedName>
        <fullName evidence="3">DUF4238 domain-containing protein</fullName>
    </recommendedName>
</protein>
<evidence type="ECO:0000313" key="2">
    <source>
        <dbReference type="Proteomes" id="UP000001225"/>
    </source>
</evidence>
<organism evidence="1 2">
    <name type="scientific">Bordetella petrii (strain ATCC BAA-461 / DSM 12804 / CCUG 43448 / CIP 107267 / Se-1111R)</name>
    <dbReference type="NCBI Taxonomy" id="340100"/>
    <lineage>
        <taxon>Bacteria</taxon>
        <taxon>Pseudomonadati</taxon>
        <taxon>Pseudomonadota</taxon>
        <taxon>Betaproteobacteria</taxon>
        <taxon>Burkholderiales</taxon>
        <taxon>Alcaligenaceae</taxon>
        <taxon>Bordetella</taxon>
    </lineage>
</organism>